<dbReference type="SUPFAM" id="SSF101967">
    <property type="entry name" value="Adhesin YadA, collagen-binding domain"/>
    <property type="match status" value="7"/>
</dbReference>
<dbReference type="Gene3D" id="6.20.50.100">
    <property type="match status" value="3"/>
</dbReference>
<name>A0AAQ3XKX1_9NEIS</name>
<evidence type="ECO:0000259" key="3">
    <source>
        <dbReference type="Pfam" id="PF13018"/>
    </source>
</evidence>
<dbReference type="InterPro" id="IPR008640">
    <property type="entry name" value="Adhesin_Head_dom"/>
</dbReference>
<evidence type="ECO:0000259" key="1">
    <source>
        <dbReference type="Pfam" id="PF05658"/>
    </source>
</evidence>
<dbReference type="Pfam" id="PF05662">
    <property type="entry name" value="YadA_stalk"/>
    <property type="match status" value="8"/>
</dbReference>
<feature type="domain" description="Trimeric autotransporter adhesin YadA-like stalk" evidence="2">
    <location>
        <begin position="862"/>
        <end position="897"/>
    </location>
</feature>
<feature type="domain" description="Trimeric autotransporter adhesin YadA-like head" evidence="1">
    <location>
        <begin position="262"/>
        <end position="286"/>
    </location>
</feature>
<dbReference type="Gene3D" id="6.10.250.2040">
    <property type="match status" value="1"/>
</dbReference>
<feature type="domain" description="Trimeric autotransporter adhesin YadA-like head" evidence="1">
    <location>
        <begin position="234"/>
        <end position="260"/>
    </location>
</feature>
<reference evidence="4" key="1">
    <citation type="submission" date="2024-02" db="EMBL/GenBank/DDBJ databases">
        <title>Neisseria leonii sp. nov.</title>
        <authorList>
            <person name="Boutroux M."/>
            <person name="Favre-Rochex S."/>
            <person name="Gorgette O."/>
            <person name="Touak G."/>
            <person name="Muhle E."/>
            <person name="Chesneau O."/>
            <person name="Clermont D."/>
            <person name="Rahi P."/>
        </authorList>
    </citation>
    <scope>NUCLEOTIDE SEQUENCE</scope>
    <source>
        <strain evidence="4">51.81</strain>
    </source>
</reference>
<feature type="domain" description="Trimeric autotransporter adhesin YadA-like stalk" evidence="2">
    <location>
        <begin position="1417"/>
        <end position="1449"/>
    </location>
</feature>
<dbReference type="Gene3D" id="2.20.70.140">
    <property type="match status" value="3"/>
</dbReference>
<feature type="domain" description="Trimeric autotransporter adhesin YadA-like head" evidence="1">
    <location>
        <begin position="290"/>
        <end position="314"/>
    </location>
</feature>
<feature type="domain" description="Trimeric autotransporter adhesin YadA-like stalk" evidence="2">
    <location>
        <begin position="760"/>
        <end position="791"/>
    </location>
</feature>
<feature type="domain" description="Trimeric autotransporter adhesin YadA-like stalk" evidence="2">
    <location>
        <begin position="1066"/>
        <end position="1102"/>
    </location>
</feature>
<keyword evidence="5" id="KW-1185">Reference proteome</keyword>
<dbReference type="Gene3D" id="1.20.5.170">
    <property type="match status" value="1"/>
</dbReference>
<dbReference type="GO" id="GO:0019867">
    <property type="term" value="C:outer membrane"/>
    <property type="evidence" value="ECO:0007669"/>
    <property type="project" value="InterPro"/>
</dbReference>
<evidence type="ECO:0000313" key="4">
    <source>
        <dbReference type="EMBL" id="WWY03403.1"/>
    </source>
</evidence>
<evidence type="ECO:0000259" key="2">
    <source>
        <dbReference type="Pfam" id="PF05662"/>
    </source>
</evidence>
<evidence type="ECO:0000313" key="5">
    <source>
        <dbReference type="Proteomes" id="UP001149607"/>
    </source>
</evidence>
<feature type="domain" description="Trimeric autotransporter adhesin YadA-like stalk" evidence="2">
    <location>
        <begin position="1304"/>
        <end position="1333"/>
    </location>
</feature>
<organism evidence="4 5">
    <name type="scientific">Neisseria leonii</name>
    <dbReference type="NCBI Taxonomy" id="2995413"/>
    <lineage>
        <taxon>Bacteria</taxon>
        <taxon>Pseudomonadati</taxon>
        <taxon>Pseudomonadota</taxon>
        <taxon>Betaproteobacteria</taxon>
        <taxon>Neisseriales</taxon>
        <taxon>Neisseriaceae</taxon>
        <taxon>Neisseria</taxon>
    </lineage>
</organism>
<dbReference type="InterPro" id="IPR037174">
    <property type="entry name" value="Trimeric_adhesin"/>
</dbReference>
<feature type="domain" description="Trimeric autotransporter adhesin YadA-like head" evidence="1">
    <location>
        <begin position="332"/>
        <end position="355"/>
    </location>
</feature>
<proteinExistence type="predicted"/>
<dbReference type="Gene3D" id="6.10.250.2120">
    <property type="match status" value="1"/>
</dbReference>
<gene>
    <name evidence="4" type="ORF">V9W64_01245</name>
</gene>
<dbReference type="RefSeq" id="WP_338691795.1">
    <property type="nucleotide sequence ID" value="NZ_CP146598.1"/>
</dbReference>
<dbReference type="Pfam" id="PF05658">
    <property type="entry name" value="YadA_head"/>
    <property type="match status" value="6"/>
</dbReference>
<dbReference type="InterPro" id="IPR008635">
    <property type="entry name" value="Coiled_stalk_dom"/>
</dbReference>
<feature type="domain" description="Trimeric autotransporter adhesin YadA-like head" evidence="1">
    <location>
        <begin position="149"/>
        <end position="171"/>
    </location>
</feature>
<dbReference type="Pfam" id="PF13018">
    <property type="entry name" value="ESPR"/>
    <property type="match status" value="1"/>
</dbReference>
<feature type="domain" description="Trimeric autotransporter adhesin YadA-like stalk" evidence="2">
    <location>
        <begin position="486"/>
        <end position="529"/>
    </location>
</feature>
<dbReference type="InterPro" id="IPR024973">
    <property type="entry name" value="ESPR"/>
</dbReference>
<sequence>MNHVYKVVFNKATGTYTAVAESAKSRGKSASSSAGIAGAVPSADSFARLAVYTAVMSAFGQTAWAGTALGNNNGKMDNFASTYLNCSGTGVGSASRNARNPDNKGNIAIGGGKADTRLDQGGNFIACAPGEETIAIGSGSFAGSSTTRQSVAIGANAWARSDQSIALGADARALGNSSIAIGGDDLDAAAGNNQLVKDYKKLTGDTIVARQYYPTRAGGEGKPGAVAVGVQAQADGALSLAFGIRTKATKLASIAVGMSSEATEDTAVALGTVAKATALHALAVGTSVDATAENAVAVGYKAKATAENAVAVGDDTQAKGKDSLALGFMALAEGANSIALGHTSKATKINSVAIGEEARAKGNDSLALGYKAKVVAKNGIAIGEQTLIAGNPAARENENAENAENAEYSIAIGKKVTVTAPESVGIGKLVTVSQKNSVVLGSNSDDRAAVTVASAESNGLKFGNFAGQASTEKGVVSFGSGGKERQLINVAAGQISETSTDAVNGSQLYATNKVLGNLADSVKTNFGKSAKLDSDGKIVFDNIGDTAKNTIHEAVLASRESVTAGAKSGIEVDPVTNDATGAKTFDLKVKVDGKTVTVNDKGQLTARDKSAKVSGSGAVEVKAGQAVTEDGVTVTPYTVDLQQKTKTDIAKGVAAKTAVDALADKQLGFTGDSGKVTRKLGENIDIKGGKAQAGQLTDGNIGVIADTANNTLNIKLAKNVNLGKDGSLTVGGSKVSDSGLTITGGPSVTKTGIDAGNKAIGNVAAGTEKHHAVNYEQLSAVKTTADNANQGWKVQTNNGEAETVSPGETVQFSDGSNIAITRQGQKITVATASEVSFDKVSVPGGGKSVVIGKDGIDAGSKKISNVGDAQADGDAVNYSQLKAAERAAKTEVAEGKNVRVRGAAKQDNSGATVYTVDAWDTKVAQASGGLVQVTGKTDTEGQVRSYSLDLTEDAKTKLNAGEQASQDIANKGVGFVGDSGEAVSRKLGEQLSVKGGAAADALTEGNIGVVSDSATNSLQVKLAKRLNLGTDGSVTIGGTTVSGEGLKISNGPSVTADGIDAGNKVISNVQDGSQNDHAVNFKQLTEVKNIANQGWKVKANDDAEETVAPGETVQFTGGDNIQISRSGKNITVATKKDVNFTNLTAEGAVLNKISVPAGDNNHIVIDSDGISAGNKKISKVGDATDNGDAVNYSQLKAVDAKVSALKDTALNFAGDSGDAVSRKLGEQLDIKGGLSDADALTDGNIGVVGNSAGNGLQVKLAKQLKLGDDGSVAIGAVTLNTDGLKITDGPSVTKTGIDAGNTVISNVQDGSKNDHAVNFKQLSEVKNTADNANQGWKVKANSGDEETVAPGQTLTLTDGDNIQISRSGKNITVATKQDVSFTKLTAGDAVLTKISVPAGDSNHIVIDSNGISAGDKRISNVGDAQDNGDAVNYKQLKAVEAAVRATKTEVVEGKNVHVDAAPKEGDSGAMVYKVSAWDTKAEAGSTALTVTPETEASNTEEKTRNYKIDLSEETKTSLTKADSALQSFTTSVNGRQTDEITQSNKNINFADGNATTAKADGKSISFDVKTDGVTLKVENGQIAANTSALSNTGGRVNTPDAATALVTAGDVAQAVNESGWKLAADGVADSELVKAGNTATFKAGKNLEVSRNGAEITYRTADDVGFNSVTFAGTDGSSAKISNEGGHIKLGDSNGQPVKITNVADGTEEGDAVNLKQLTEVKNAAAADTGDLQDQLDDLADRELGFMGDHGDGVTRKLGEELSLVGGAAKEDLTEGNIGIVADGQTGAMNVKLSKDLKLGDNGSVVIGGTTVNNEGLKITGGRASPQAASMRVTK</sequence>
<dbReference type="EMBL" id="CP146598">
    <property type="protein sequence ID" value="WWY03403.1"/>
    <property type="molecule type" value="Genomic_DNA"/>
</dbReference>
<feature type="domain" description="Trimeric autotransporter adhesin YadA-like stalk" evidence="2">
    <location>
        <begin position="1176"/>
        <end position="1214"/>
    </location>
</feature>
<accession>A0AAQ3XKX1</accession>
<feature type="domain" description="Trimeric autotransporter adhesin YadA-like stalk" evidence="2">
    <location>
        <begin position="1699"/>
        <end position="1736"/>
    </location>
</feature>
<dbReference type="Proteomes" id="UP001149607">
    <property type="component" value="Chromosome"/>
</dbReference>
<feature type="domain" description="Trimeric autotransporter adhesin YadA-like head" evidence="1">
    <location>
        <begin position="360"/>
        <end position="383"/>
    </location>
</feature>
<dbReference type="CDD" id="cd12820">
    <property type="entry name" value="LbR_YadA-like"/>
    <property type="match status" value="2"/>
</dbReference>
<dbReference type="InterPro" id="IPR011049">
    <property type="entry name" value="Serralysin-like_metalloprot_C"/>
</dbReference>
<feature type="domain" description="ESPR" evidence="3">
    <location>
        <begin position="1"/>
        <end position="40"/>
    </location>
</feature>
<dbReference type="Gene3D" id="2.150.10.10">
    <property type="entry name" value="Serralysin-like metalloprotease, C-terminal"/>
    <property type="match status" value="3"/>
</dbReference>
<dbReference type="Gene3D" id="3.90.1780.10">
    <property type="entry name" value="Trimeric adhesin"/>
    <property type="match status" value="1"/>
</dbReference>
<protein>
    <submittedName>
        <fullName evidence="4">ESPR-type extended signal peptide-containing protein</fullName>
    </submittedName>
</protein>